<protein>
    <submittedName>
        <fullName evidence="2">CLUMA_CG003329, isoform A</fullName>
    </submittedName>
</protein>
<dbReference type="EMBL" id="CVRI01000013">
    <property type="protein sequence ID" value="CRK89576.1"/>
    <property type="molecule type" value="Genomic_DNA"/>
</dbReference>
<keyword evidence="1" id="KW-0812">Transmembrane</keyword>
<reference evidence="2 3" key="1">
    <citation type="submission" date="2015-04" db="EMBL/GenBank/DDBJ databases">
        <authorList>
            <person name="Syromyatnikov M.Y."/>
            <person name="Popov V.N."/>
        </authorList>
    </citation>
    <scope>NUCLEOTIDE SEQUENCE [LARGE SCALE GENOMIC DNA]</scope>
</reference>
<keyword evidence="3" id="KW-1185">Reference proteome</keyword>
<dbReference type="Proteomes" id="UP000183832">
    <property type="component" value="Unassembled WGS sequence"/>
</dbReference>
<sequence>MITLRYAHHNQRFVKDFKTECFAFLSVYLYSEVFPFHPENTLESSLCFRCNHEENSMKAMRTECIKKFPFMRGLVLHEMHNFRRQFYVIVSNWVALGLLPMLATITFYEHVGLRMKSEKVKKGSSFVIKTSSTVNFTLIGKPQTKLKEDEMTKA</sequence>
<gene>
    <name evidence="2" type="ORF">CLUMA_CG003329</name>
</gene>
<evidence type="ECO:0000313" key="2">
    <source>
        <dbReference type="EMBL" id="CRK89576.1"/>
    </source>
</evidence>
<keyword evidence="1" id="KW-0472">Membrane</keyword>
<dbReference type="AlphaFoldDB" id="A0A1J1HNE4"/>
<evidence type="ECO:0000313" key="3">
    <source>
        <dbReference type="Proteomes" id="UP000183832"/>
    </source>
</evidence>
<keyword evidence="1" id="KW-1133">Transmembrane helix</keyword>
<organism evidence="2 3">
    <name type="scientific">Clunio marinus</name>
    <dbReference type="NCBI Taxonomy" id="568069"/>
    <lineage>
        <taxon>Eukaryota</taxon>
        <taxon>Metazoa</taxon>
        <taxon>Ecdysozoa</taxon>
        <taxon>Arthropoda</taxon>
        <taxon>Hexapoda</taxon>
        <taxon>Insecta</taxon>
        <taxon>Pterygota</taxon>
        <taxon>Neoptera</taxon>
        <taxon>Endopterygota</taxon>
        <taxon>Diptera</taxon>
        <taxon>Nematocera</taxon>
        <taxon>Chironomoidea</taxon>
        <taxon>Chironomidae</taxon>
        <taxon>Clunio</taxon>
    </lineage>
</organism>
<evidence type="ECO:0000256" key="1">
    <source>
        <dbReference type="SAM" id="Phobius"/>
    </source>
</evidence>
<feature type="transmembrane region" description="Helical" evidence="1">
    <location>
        <begin position="86"/>
        <end position="108"/>
    </location>
</feature>
<accession>A0A1J1HNE4</accession>
<proteinExistence type="predicted"/>
<name>A0A1J1HNE4_9DIPT</name>